<evidence type="ECO:0000313" key="2">
    <source>
        <dbReference type="EMBL" id="BCZ45496.1"/>
    </source>
</evidence>
<keyword evidence="1" id="KW-0472">Membrane</keyword>
<keyword evidence="1" id="KW-0812">Transmembrane</keyword>
<name>A0ABN6IXN5_9CLOT</name>
<organism evidence="2 3">
    <name type="scientific">Clostridium gelidum</name>
    <dbReference type="NCBI Taxonomy" id="704125"/>
    <lineage>
        <taxon>Bacteria</taxon>
        <taxon>Bacillati</taxon>
        <taxon>Bacillota</taxon>
        <taxon>Clostridia</taxon>
        <taxon>Eubacteriales</taxon>
        <taxon>Clostridiaceae</taxon>
        <taxon>Clostridium</taxon>
    </lineage>
</organism>
<feature type="transmembrane region" description="Helical" evidence="1">
    <location>
        <begin position="186"/>
        <end position="203"/>
    </location>
</feature>
<protein>
    <submittedName>
        <fullName evidence="2">Uncharacterized protein</fullName>
    </submittedName>
</protein>
<dbReference type="RefSeq" id="WP_224037091.1">
    <property type="nucleotide sequence ID" value="NZ_AP024849.1"/>
</dbReference>
<feature type="transmembrane region" description="Helical" evidence="1">
    <location>
        <begin position="17"/>
        <end position="34"/>
    </location>
</feature>
<dbReference type="EMBL" id="AP024849">
    <property type="protein sequence ID" value="BCZ45496.1"/>
    <property type="molecule type" value="Genomic_DNA"/>
</dbReference>
<evidence type="ECO:0000313" key="3">
    <source>
        <dbReference type="Proteomes" id="UP000824633"/>
    </source>
</evidence>
<feature type="transmembrane region" description="Helical" evidence="1">
    <location>
        <begin position="164"/>
        <end position="180"/>
    </location>
</feature>
<gene>
    <name evidence="2" type="ORF">psyc5s11_15630</name>
</gene>
<dbReference type="Proteomes" id="UP000824633">
    <property type="component" value="Chromosome"/>
</dbReference>
<keyword evidence="1" id="KW-1133">Transmembrane helix</keyword>
<feature type="transmembrane region" description="Helical" evidence="1">
    <location>
        <begin position="224"/>
        <end position="245"/>
    </location>
</feature>
<keyword evidence="3" id="KW-1185">Reference proteome</keyword>
<proteinExistence type="predicted"/>
<sequence>MSENSVKVEYSIKRIRNIFLSIFFLIILGVFVIFFQPMSIKSICVVISVIMFIFLITKFELNKIKKISFYDGKLSIDRFLLSSLTFESKDIRSISKDELKIGNKLFSLKFVINKSELITFLLNAMNIKNTDEEINMIFTGGRIFKNKEEMDKTNKQIDKANKRGNVIQILTGIGFFALLILNHCPIIILISFVIIIGVAYLKYTVLEKRINNINSKFLRRILNYICYLVGLALTVVLGIVIYTIFKSWNIDLLKITV</sequence>
<accession>A0ABN6IXN5</accession>
<evidence type="ECO:0000256" key="1">
    <source>
        <dbReference type="SAM" id="Phobius"/>
    </source>
</evidence>
<feature type="transmembrane region" description="Helical" evidence="1">
    <location>
        <begin position="40"/>
        <end position="57"/>
    </location>
</feature>
<reference evidence="3" key="1">
    <citation type="submission" date="2021-07" db="EMBL/GenBank/DDBJ databases">
        <title>Complete genome sequencing of a Clostridium isolate.</title>
        <authorList>
            <person name="Ueki A."/>
            <person name="Tonouchi A."/>
        </authorList>
    </citation>
    <scope>NUCLEOTIDE SEQUENCE [LARGE SCALE GENOMIC DNA]</scope>
    <source>
        <strain evidence="3">C5S11</strain>
    </source>
</reference>